<dbReference type="GO" id="GO:0005737">
    <property type="term" value="C:cytoplasm"/>
    <property type="evidence" value="ECO:0007669"/>
    <property type="project" value="TreeGrafter"/>
</dbReference>
<feature type="transmembrane region" description="Helical" evidence="6">
    <location>
        <begin position="151"/>
        <end position="169"/>
    </location>
</feature>
<dbReference type="EMBL" id="JAQMWT010000328">
    <property type="protein sequence ID" value="KAJ8604585.1"/>
    <property type="molecule type" value="Genomic_DNA"/>
</dbReference>
<evidence type="ECO:0000313" key="8">
    <source>
        <dbReference type="Proteomes" id="UP001230188"/>
    </source>
</evidence>
<evidence type="ECO:0000313" key="7">
    <source>
        <dbReference type="EMBL" id="KAJ8604585.1"/>
    </source>
</evidence>
<dbReference type="PANTHER" id="PTHR11266:SF80">
    <property type="entry name" value="PEROXISOMAL MEMBRANE PROTEIN 2"/>
    <property type="match status" value="1"/>
</dbReference>
<dbReference type="PANTHER" id="PTHR11266">
    <property type="entry name" value="PEROXISOMAL MEMBRANE PROTEIN 2, PXMP2 MPV17"/>
    <property type="match status" value="1"/>
</dbReference>
<name>A0AAD7UFF9_9STRA</name>
<protein>
    <submittedName>
        <fullName evidence="7">Uncharacterized protein</fullName>
    </submittedName>
</protein>
<evidence type="ECO:0000256" key="5">
    <source>
        <dbReference type="ARBA" id="ARBA00023136"/>
    </source>
</evidence>
<evidence type="ECO:0000256" key="3">
    <source>
        <dbReference type="ARBA" id="ARBA00022692"/>
    </source>
</evidence>
<comment type="caution">
    <text evidence="7">The sequence shown here is derived from an EMBL/GenBank/DDBJ whole genome shotgun (WGS) entry which is preliminary data.</text>
</comment>
<feature type="transmembrane region" description="Helical" evidence="6">
    <location>
        <begin position="175"/>
        <end position="193"/>
    </location>
</feature>
<evidence type="ECO:0000256" key="4">
    <source>
        <dbReference type="ARBA" id="ARBA00022989"/>
    </source>
</evidence>
<accession>A0AAD7UFF9</accession>
<dbReference type="AlphaFoldDB" id="A0AAD7UFF9"/>
<dbReference type="Proteomes" id="UP001230188">
    <property type="component" value="Unassembled WGS sequence"/>
</dbReference>
<comment type="subcellular location">
    <subcellularLocation>
        <location evidence="1">Membrane</location>
        <topology evidence="1">Multi-pass membrane protein</topology>
    </subcellularLocation>
</comment>
<evidence type="ECO:0000256" key="6">
    <source>
        <dbReference type="RuleBase" id="RU363053"/>
    </source>
</evidence>
<dbReference type="Pfam" id="PF04117">
    <property type="entry name" value="Mpv17_PMP22"/>
    <property type="match status" value="1"/>
</dbReference>
<dbReference type="InterPro" id="IPR007248">
    <property type="entry name" value="Mpv17_PMP22"/>
</dbReference>
<comment type="similarity">
    <text evidence="2 6">Belongs to the peroxisomal membrane protein PXMP2/4 family.</text>
</comment>
<keyword evidence="5 6" id="KW-0472">Membrane</keyword>
<gene>
    <name evidence="7" type="ORF">CTAYLR_007633</name>
</gene>
<keyword evidence="8" id="KW-1185">Reference proteome</keyword>
<organism evidence="7 8">
    <name type="scientific">Chrysophaeum taylorii</name>
    <dbReference type="NCBI Taxonomy" id="2483200"/>
    <lineage>
        <taxon>Eukaryota</taxon>
        <taxon>Sar</taxon>
        <taxon>Stramenopiles</taxon>
        <taxon>Ochrophyta</taxon>
        <taxon>Pelagophyceae</taxon>
        <taxon>Pelagomonadales</taxon>
        <taxon>Pelagomonadaceae</taxon>
        <taxon>Chrysophaeum</taxon>
    </lineage>
</organism>
<evidence type="ECO:0000256" key="1">
    <source>
        <dbReference type="ARBA" id="ARBA00004141"/>
    </source>
</evidence>
<feature type="transmembrane region" description="Helical" evidence="6">
    <location>
        <begin position="114"/>
        <end position="131"/>
    </location>
</feature>
<proteinExistence type="inferred from homology"/>
<evidence type="ECO:0000256" key="2">
    <source>
        <dbReference type="ARBA" id="ARBA00006824"/>
    </source>
</evidence>
<sequence length="203" mass="22248">MFFFVVAFQAAAPLPRLSRLNAVSPSEAWAGYTTLLETAPLATKCVTATVIIGCGDAVAQRIEGNGVDPARVFRWAVFGLVLQAPWNHVYQNAIDAALPIPPNPLALKVAVDQFVQAPLFTALVFYFFAIIEGRGIEAGTRQIKTTLAETLLKNWIVFIPATTVSFALVPLEYRVLFINCVFFCWVIILSLILNETKLDSASE</sequence>
<dbReference type="GO" id="GO:0016020">
    <property type="term" value="C:membrane"/>
    <property type="evidence" value="ECO:0007669"/>
    <property type="project" value="UniProtKB-SubCell"/>
</dbReference>
<keyword evidence="4 6" id="KW-1133">Transmembrane helix</keyword>
<reference evidence="7" key="1">
    <citation type="submission" date="2023-01" db="EMBL/GenBank/DDBJ databases">
        <title>Metagenome sequencing of chrysophaentin producing Chrysophaeum taylorii.</title>
        <authorList>
            <person name="Davison J."/>
            <person name="Bewley C."/>
        </authorList>
    </citation>
    <scope>NUCLEOTIDE SEQUENCE</scope>
    <source>
        <strain evidence="7">NIES-1699</strain>
    </source>
</reference>
<keyword evidence="3 6" id="KW-0812">Transmembrane</keyword>